<dbReference type="RefSeq" id="WP_056993017.1">
    <property type="nucleotide sequence ID" value="NZ_JQCE01000038.1"/>
</dbReference>
<feature type="transmembrane region" description="Helical" evidence="1">
    <location>
        <begin position="175"/>
        <end position="196"/>
    </location>
</feature>
<feature type="transmembrane region" description="Helical" evidence="1">
    <location>
        <begin position="143"/>
        <end position="163"/>
    </location>
</feature>
<dbReference type="AlphaFoldDB" id="A0A0R2MS24"/>
<dbReference type="PATRIC" id="fig|1293598.4.peg.1233"/>
<accession>A0A0R2MS24</accession>
<comment type="caution">
    <text evidence="2">The sequence shown here is derived from an EMBL/GenBank/DDBJ whole genome shotgun (WGS) entry which is preliminary data.</text>
</comment>
<name>A0A0R2MS24_9LACO</name>
<reference evidence="2 3" key="1">
    <citation type="journal article" date="2015" name="Genome Announc.">
        <title>Expanding the biotechnology potential of lactobacilli through comparative genomics of 213 strains and associated genera.</title>
        <authorList>
            <person name="Sun Z."/>
            <person name="Harris H.M."/>
            <person name="McCann A."/>
            <person name="Guo C."/>
            <person name="Argimon S."/>
            <person name="Zhang W."/>
            <person name="Yang X."/>
            <person name="Jeffery I.B."/>
            <person name="Cooney J.C."/>
            <person name="Kagawa T.F."/>
            <person name="Liu W."/>
            <person name="Song Y."/>
            <person name="Salvetti E."/>
            <person name="Wrobel A."/>
            <person name="Rasinkangas P."/>
            <person name="Parkhill J."/>
            <person name="Rea M.C."/>
            <person name="O'Sullivan O."/>
            <person name="Ritari J."/>
            <person name="Douillard F.P."/>
            <person name="Paul Ross R."/>
            <person name="Yang R."/>
            <person name="Briner A.E."/>
            <person name="Felis G.E."/>
            <person name="de Vos W.M."/>
            <person name="Barrangou R."/>
            <person name="Klaenhammer T.R."/>
            <person name="Caufield P.W."/>
            <person name="Cui Y."/>
            <person name="Zhang H."/>
            <person name="O'Toole P.W."/>
        </authorList>
    </citation>
    <scope>NUCLEOTIDE SEQUENCE [LARGE SCALE GENOMIC DNA]</scope>
    <source>
        <strain evidence="2 3">DSM 24301</strain>
    </source>
</reference>
<dbReference type="PANTHER" id="PTHR37305">
    <property type="entry name" value="INTEGRAL MEMBRANE PROTEIN-RELATED"/>
    <property type="match status" value="1"/>
</dbReference>
<keyword evidence="1" id="KW-0812">Transmembrane</keyword>
<dbReference type="Pfam" id="PF12730">
    <property type="entry name" value="ABC2_membrane_4"/>
    <property type="match status" value="1"/>
</dbReference>
<dbReference type="STRING" id="1293598.IV56_GL001170"/>
<dbReference type="Proteomes" id="UP000050969">
    <property type="component" value="Unassembled WGS sequence"/>
</dbReference>
<sequence>MLKLIQQEVYKLVQKRSTTIGLGLLAAVMAFFAAITKIYPNLLDAQGQFEGLYSAGIFLVFMLIAATSNITMMEFQSGMIRPLLYRKYSRTQVLISKWLVILGYSIILYVVSFIWSLILKLVLFNGTFALTSTLLTHLVQNLVAQWLTTWLLLSVVFLMTNAFKSSAVAVSVGIIGYFVTNVMATLLALFIARWSWLRFNPLNMMTLPMQLAGGLSEKMTQLSNTGLIIGNLVYIAIFLYLGLVLFKRRAV</sequence>
<keyword evidence="3" id="KW-1185">Reference proteome</keyword>
<evidence type="ECO:0000313" key="2">
    <source>
        <dbReference type="EMBL" id="KRO16388.1"/>
    </source>
</evidence>
<dbReference type="PANTHER" id="PTHR37305:SF1">
    <property type="entry name" value="MEMBRANE PROTEIN"/>
    <property type="match status" value="1"/>
</dbReference>
<protein>
    <recommendedName>
        <fullName evidence="4">ABC transporter permease</fullName>
    </recommendedName>
</protein>
<feature type="transmembrane region" description="Helical" evidence="1">
    <location>
        <begin position="225"/>
        <end position="246"/>
    </location>
</feature>
<evidence type="ECO:0000313" key="3">
    <source>
        <dbReference type="Proteomes" id="UP000050969"/>
    </source>
</evidence>
<evidence type="ECO:0000256" key="1">
    <source>
        <dbReference type="SAM" id="Phobius"/>
    </source>
</evidence>
<feature type="transmembrane region" description="Helical" evidence="1">
    <location>
        <begin position="20"/>
        <end position="39"/>
    </location>
</feature>
<dbReference type="EMBL" id="JQCE01000038">
    <property type="protein sequence ID" value="KRO16388.1"/>
    <property type="molecule type" value="Genomic_DNA"/>
</dbReference>
<feature type="transmembrane region" description="Helical" evidence="1">
    <location>
        <begin position="94"/>
        <end position="123"/>
    </location>
</feature>
<feature type="transmembrane region" description="Helical" evidence="1">
    <location>
        <begin position="51"/>
        <end position="73"/>
    </location>
</feature>
<evidence type="ECO:0008006" key="4">
    <source>
        <dbReference type="Google" id="ProtNLM"/>
    </source>
</evidence>
<proteinExistence type="predicted"/>
<keyword evidence="1" id="KW-1133">Transmembrane helix</keyword>
<gene>
    <name evidence="2" type="ORF">IV56_GL001170</name>
</gene>
<organism evidence="2 3">
    <name type="scientific">Lacticaseibacillus saniviri JCM 17471 = DSM 24301</name>
    <dbReference type="NCBI Taxonomy" id="1293598"/>
    <lineage>
        <taxon>Bacteria</taxon>
        <taxon>Bacillati</taxon>
        <taxon>Bacillota</taxon>
        <taxon>Bacilli</taxon>
        <taxon>Lactobacillales</taxon>
        <taxon>Lactobacillaceae</taxon>
        <taxon>Lacticaseibacillus</taxon>
    </lineage>
</organism>
<keyword evidence="1" id="KW-0472">Membrane</keyword>